<dbReference type="AlphaFoldDB" id="A0A6J4LB58"/>
<dbReference type="EMBL" id="CADCUE010000101">
    <property type="protein sequence ID" value="CAA9328773.1"/>
    <property type="molecule type" value="Genomic_DNA"/>
</dbReference>
<accession>A0A6J4LB58</accession>
<protein>
    <submittedName>
        <fullName evidence="2">Uncharacterized protein</fullName>
    </submittedName>
</protein>
<feature type="non-terminal residue" evidence="2">
    <location>
        <position position="1"/>
    </location>
</feature>
<organism evidence="2">
    <name type="scientific">uncultured Frankineae bacterium</name>
    <dbReference type="NCBI Taxonomy" id="437475"/>
    <lineage>
        <taxon>Bacteria</taxon>
        <taxon>Bacillati</taxon>
        <taxon>Actinomycetota</taxon>
        <taxon>Actinomycetes</taxon>
        <taxon>Frankiales</taxon>
        <taxon>environmental samples</taxon>
    </lineage>
</organism>
<feature type="compositionally biased region" description="Basic residues" evidence="1">
    <location>
        <begin position="1"/>
        <end position="14"/>
    </location>
</feature>
<evidence type="ECO:0000256" key="1">
    <source>
        <dbReference type="SAM" id="MobiDB-lite"/>
    </source>
</evidence>
<feature type="non-terminal residue" evidence="2">
    <location>
        <position position="41"/>
    </location>
</feature>
<proteinExistence type="predicted"/>
<reference evidence="2" key="1">
    <citation type="submission" date="2020-02" db="EMBL/GenBank/DDBJ databases">
        <authorList>
            <person name="Meier V. D."/>
        </authorList>
    </citation>
    <scope>NUCLEOTIDE SEQUENCE</scope>
    <source>
        <strain evidence="2">AVDCRST_MAG16</strain>
    </source>
</reference>
<sequence>APIRCPRRDRRRCGVRPAPAAVRSGGQGRLDRGDRTARSAV</sequence>
<evidence type="ECO:0000313" key="2">
    <source>
        <dbReference type="EMBL" id="CAA9328773.1"/>
    </source>
</evidence>
<feature type="region of interest" description="Disordered" evidence="1">
    <location>
        <begin position="1"/>
        <end position="41"/>
    </location>
</feature>
<gene>
    <name evidence="2" type="ORF">AVDCRST_MAG16-1185</name>
</gene>
<name>A0A6J4LB58_9ACTN</name>
<feature type="compositionally biased region" description="Basic and acidic residues" evidence="1">
    <location>
        <begin position="29"/>
        <end position="41"/>
    </location>
</feature>